<dbReference type="GeneTree" id="ENSGT00940000160531"/>
<organism evidence="4 5">
    <name type="scientific">Electrophorus electricus</name>
    <name type="common">Electric eel</name>
    <name type="synonym">Gymnotus electricus</name>
    <dbReference type="NCBI Taxonomy" id="8005"/>
    <lineage>
        <taxon>Eukaryota</taxon>
        <taxon>Metazoa</taxon>
        <taxon>Chordata</taxon>
        <taxon>Craniata</taxon>
        <taxon>Vertebrata</taxon>
        <taxon>Euteleostomi</taxon>
        <taxon>Actinopterygii</taxon>
        <taxon>Neopterygii</taxon>
        <taxon>Teleostei</taxon>
        <taxon>Ostariophysi</taxon>
        <taxon>Gymnotiformes</taxon>
        <taxon>Gymnotoidei</taxon>
        <taxon>Gymnotidae</taxon>
        <taxon>Electrophorus</taxon>
    </lineage>
</organism>
<dbReference type="InterPro" id="IPR003879">
    <property type="entry name" value="Butyrophylin_SPRY"/>
</dbReference>
<dbReference type="InterPro" id="IPR001870">
    <property type="entry name" value="B30.2/SPRY"/>
</dbReference>
<dbReference type="Proteomes" id="UP000314983">
    <property type="component" value="Chromosome 16"/>
</dbReference>
<evidence type="ECO:0000256" key="1">
    <source>
        <dbReference type="SAM" id="Coils"/>
    </source>
</evidence>
<feature type="coiled-coil region" evidence="1">
    <location>
        <begin position="328"/>
        <end position="355"/>
    </location>
</feature>
<feature type="coiled-coil region" evidence="1">
    <location>
        <begin position="64"/>
        <end position="91"/>
    </location>
</feature>
<reference evidence="5" key="2">
    <citation type="journal article" date="2017" name="Sci. Adv.">
        <title>A tail of two voltages: Proteomic comparison of the three electric organs of the electric eel.</title>
        <authorList>
            <person name="Traeger L.L."/>
            <person name="Sabat G."/>
            <person name="Barrett-Wilt G.A."/>
            <person name="Wells G.B."/>
            <person name="Sussman M.R."/>
        </authorList>
    </citation>
    <scope>NUCLEOTIDE SEQUENCE [LARGE SCALE GENOMIC DNA]</scope>
</reference>
<evidence type="ECO:0000256" key="2">
    <source>
        <dbReference type="SAM" id="SignalP"/>
    </source>
</evidence>
<evidence type="ECO:0000313" key="5">
    <source>
        <dbReference type="Proteomes" id="UP000314983"/>
    </source>
</evidence>
<keyword evidence="1" id="KW-0175">Coiled coil</keyword>
<feature type="coiled-coil region" evidence="1">
    <location>
        <begin position="755"/>
        <end position="1098"/>
    </location>
</feature>
<feature type="chain" id="PRO_5044206013" description="B30.2/SPRY domain-containing protein" evidence="2">
    <location>
        <begin position="21"/>
        <end position="1291"/>
    </location>
</feature>
<dbReference type="InterPro" id="IPR006574">
    <property type="entry name" value="PRY"/>
</dbReference>
<dbReference type="PROSITE" id="PS50188">
    <property type="entry name" value="B302_SPRY"/>
    <property type="match status" value="1"/>
</dbReference>
<dbReference type="SUPFAM" id="SSF49899">
    <property type="entry name" value="Concanavalin A-like lectins/glucanases"/>
    <property type="match status" value="1"/>
</dbReference>
<gene>
    <name evidence="4" type="primary">si:ch211-14a17.10</name>
</gene>
<keyword evidence="5" id="KW-1185">Reference proteome</keyword>
<dbReference type="Gene3D" id="2.60.120.920">
    <property type="match status" value="1"/>
</dbReference>
<protein>
    <recommendedName>
        <fullName evidence="3">B30.2/SPRY domain-containing protein</fullName>
    </recommendedName>
</protein>
<reference evidence="4" key="5">
    <citation type="submission" date="2025-09" db="UniProtKB">
        <authorList>
            <consortium name="Ensembl"/>
        </authorList>
    </citation>
    <scope>IDENTIFICATION</scope>
</reference>
<dbReference type="InterPro" id="IPR013320">
    <property type="entry name" value="ConA-like_dom_sf"/>
</dbReference>
<feature type="coiled-coil region" evidence="1">
    <location>
        <begin position="138"/>
        <end position="181"/>
    </location>
</feature>
<dbReference type="SMART" id="SM00589">
    <property type="entry name" value="PRY"/>
    <property type="match status" value="1"/>
</dbReference>
<dbReference type="GeneID" id="113567954"/>
<dbReference type="Ensembl" id="ENSEEET00000016578.2">
    <property type="protein sequence ID" value="ENSEEEP00000016387.2"/>
    <property type="gene ID" value="ENSEEEG00000008114.2"/>
</dbReference>
<dbReference type="InterPro" id="IPR050143">
    <property type="entry name" value="TRIM/RBCC"/>
</dbReference>
<feature type="coiled-coil region" evidence="1">
    <location>
        <begin position="212"/>
        <end position="294"/>
    </location>
</feature>
<evidence type="ECO:0000259" key="3">
    <source>
        <dbReference type="PROSITE" id="PS50188"/>
    </source>
</evidence>
<accession>A0A4W4EXT9</accession>
<dbReference type="InterPro" id="IPR003877">
    <property type="entry name" value="SPRY_dom"/>
</dbReference>
<feature type="domain" description="B30.2/SPRY" evidence="3">
    <location>
        <begin position="1088"/>
        <end position="1284"/>
    </location>
</feature>
<dbReference type="OMA" id="TECANHQ"/>
<name>A0A4W4EXT9_ELEEL</name>
<dbReference type="SMART" id="SM00449">
    <property type="entry name" value="SPRY"/>
    <property type="match status" value="1"/>
</dbReference>
<reference evidence="4" key="4">
    <citation type="submission" date="2025-08" db="UniProtKB">
        <authorList>
            <consortium name="Ensembl"/>
        </authorList>
    </citation>
    <scope>IDENTIFICATION</scope>
</reference>
<feature type="signal peptide" evidence="2">
    <location>
        <begin position="1"/>
        <end position="20"/>
    </location>
</feature>
<dbReference type="Gene3D" id="1.10.287.1490">
    <property type="match status" value="2"/>
</dbReference>
<keyword evidence="2" id="KW-0732">Signal</keyword>
<dbReference type="Pfam" id="PF13765">
    <property type="entry name" value="PRY"/>
    <property type="match status" value="1"/>
</dbReference>
<dbReference type="PRINTS" id="PR01407">
    <property type="entry name" value="BUTYPHLNCDUF"/>
</dbReference>
<dbReference type="RefSeq" id="XP_035391047.1">
    <property type="nucleotide sequence ID" value="XM_035535154.1"/>
</dbReference>
<feature type="coiled-coil region" evidence="1">
    <location>
        <begin position="562"/>
        <end position="723"/>
    </location>
</feature>
<dbReference type="Pfam" id="PF00622">
    <property type="entry name" value="SPRY"/>
    <property type="match status" value="1"/>
</dbReference>
<sequence>MVTKMSWIHLLLLCCMTASATWHTAHARSVLGDEPEDSDEELETLLMRFCEGTENELKTCSKRLVEKTEHSSNLENELNLLKVQLKRIQLTCKDETQASNVQISALQVQLDSLLRQLGEKTEGPAKAVLEILQKYIKMKKLEMEITMETDTAKIAEKENQLKKAKEEMDEATANLSKVKMCQTGSSSEIAEINALQEEIDKLRTGNPSAAQSSQIEKLQKQLQQKLKLLEEKGDATSKQVTQLIGNQDEVLAIERKLADLQKTKVEHDALKKQLEEAKRKLSKLRKENEMSSDKVTDEEIIATERDVKALGDDLEALNHILSETPDLEKELLKKKKKTEDKLDRLQKDGQELVSKILALQFQVREIQIRAQGEKAAADFQIADLQKQLRIKEKYISDLLTENEGLEIGKAEHCQDLEEAYNEIVDMIQKVPEANLKLILEIVSLTIEIESLTSDAKGETSESKISELRKKQREMIHQLNSKKQELYENDSSAEKILNIVAKMKQIWKLQNLAVNEDQIKVEEQELLKLISQLEDSNPAKILLKNMAMLSDETWLKKRIAIIKEQTRTQIAELQEKISKNEELLRKKNTELDKAHSDVEKLTKEISDLQEELKGLKKMMTDVQLVSAKRLKELENELALTKEELKKGNDALKQKDSELATKVNKITELIEQLKKAKDEAHNKDQEMSAQMSDLEAKLKQKEEEISEVLAEKKRLEQELKEAKECSELNMSYEELQTNFQNTVSKLNNSLAYQVFTVKTLTQEVEMLEKKISSSEGNVDALKQQLRKKNAELGKVQKEVKKSRAEYAELLQVLEKVRKLSRQQEQSIDRYLAEIARLEKDVEDLMAKLTAAGDHNAKQTIEVIFLKEELAKLEKLQAELKEDTSKKIADLEKQIAEKNKEIAYLKKSGCGTAQLKKEIAQLQQVVMAKEQQLTQLKKNARTQMAVVQRQLAEKTKKLEASEQKLKEKDSQNADLIDQLTELSKQLTEATSGKETITRALQRQISGLKRQVKDQEKEVSELQKNKAALRKALDRKQEELSKVKQELKEREAAITELDQRILRKEDELAREQKAHDDVLEQNKQLSQQLEIAMDKLEKLEVEKPDRNINILSPALDPDTAHRRLLLYKGNTMVRVSKFPRVVPENPERYDTALAALGDTGYESGRRYWEVQVDSRSCFVVGVATQSARRKGEINYGPKYGYWGILKRRDGSYVALTNKPIVLNIPGKLTVVGVLVDFSRGKITFYDAKIKTPIYTFPENDFDEPLYPYIATCSEEEGEPPIVFLPSTSALWLKGN</sequence>
<dbReference type="PANTHER" id="PTHR24103">
    <property type="entry name" value="E3 UBIQUITIN-PROTEIN LIGASE TRIM"/>
    <property type="match status" value="1"/>
</dbReference>
<reference evidence="4" key="3">
    <citation type="submission" date="2020-05" db="EMBL/GenBank/DDBJ databases">
        <title>Electrophorus electricus (electric eel) genome, fEleEle1, primary haplotype.</title>
        <authorList>
            <person name="Myers G."/>
            <person name="Meyer A."/>
            <person name="Fedrigo O."/>
            <person name="Formenti G."/>
            <person name="Rhie A."/>
            <person name="Tracey A."/>
            <person name="Sims Y."/>
            <person name="Jarvis E.D."/>
        </authorList>
    </citation>
    <scope>NUCLEOTIDE SEQUENCE [LARGE SCALE GENOMIC DNA]</scope>
</reference>
<proteinExistence type="predicted"/>
<reference evidence="5" key="1">
    <citation type="journal article" date="2014" name="Science">
        <title>Nonhuman genetics. Genomic basis for the convergent evolution of electric organs.</title>
        <authorList>
            <person name="Gallant J.R."/>
            <person name="Traeger L.L."/>
            <person name="Volkening J.D."/>
            <person name="Moffett H."/>
            <person name="Chen P.H."/>
            <person name="Novina C.D."/>
            <person name="Phillips G.N.Jr."/>
            <person name="Anand R."/>
            <person name="Wells G.B."/>
            <person name="Pinch M."/>
            <person name="Guth R."/>
            <person name="Unguez G.A."/>
            <person name="Albert J.S."/>
            <person name="Zakon H.H."/>
            <person name="Samanta M.P."/>
            <person name="Sussman M.R."/>
        </authorList>
    </citation>
    <scope>NUCLEOTIDE SEQUENCE [LARGE SCALE GENOMIC DNA]</scope>
</reference>
<evidence type="ECO:0000313" key="4">
    <source>
        <dbReference type="Ensembl" id="ENSEEEP00000016387.2"/>
    </source>
</evidence>
<dbReference type="InterPro" id="IPR043136">
    <property type="entry name" value="B30.2/SPRY_sf"/>
</dbReference>